<reference evidence="1 2" key="1">
    <citation type="submission" date="2024-01" db="EMBL/GenBank/DDBJ databases">
        <title>The genomes of 5 underutilized Papilionoideae crops provide insights into root nodulation and disease resistanc.</title>
        <authorList>
            <person name="Jiang F."/>
        </authorList>
    </citation>
    <scope>NUCLEOTIDE SEQUENCE [LARGE SCALE GENOMIC DNA]</scope>
    <source>
        <strain evidence="1">LVBAO_FW01</strain>
        <tissue evidence="1">Leaves</tissue>
    </source>
</reference>
<dbReference type="AlphaFoldDB" id="A0AAN9PPX1"/>
<evidence type="ECO:0000313" key="2">
    <source>
        <dbReference type="Proteomes" id="UP001367508"/>
    </source>
</evidence>
<name>A0AAN9PPX1_CANGL</name>
<comment type="caution">
    <text evidence="1">The sequence shown here is derived from an EMBL/GenBank/DDBJ whole genome shotgun (WGS) entry which is preliminary data.</text>
</comment>
<organism evidence="1 2">
    <name type="scientific">Canavalia gladiata</name>
    <name type="common">Sword bean</name>
    <name type="synonym">Dolichos gladiatus</name>
    <dbReference type="NCBI Taxonomy" id="3824"/>
    <lineage>
        <taxon>Eukaryota</taxon>
        <taxon>Viridiplantae</taxon>
        <taxon>Streptophyta</taxon>
        <taxon>Embryophyta</taxon>
        <taxon>Tracheophyta</taxon>
        <taxon>Spermatophyta</taxon>
        <taxon>Magnoliopsida</taxon>
        <taxon>eudicotyledons</taxon>
        <taxon>Gunneridae</taxon>
        <taxon>Pentapetalae</taxon>
        <taxon>rosids</taxon>
        <taxon>fabids</taxon>
        <taxon>Fabales</taxon>
        <taxon>Fabaceae</taxon>
        <taxon>Papilionoideae</taxon>
        <taxon>50 kb inversion clade</taxon>
        <taxon>NPAAA clade</taxon>
        <taxon>indigoferoid/millettioid clade</taxon>
        <taxon>Phaseoleae</taxon>
        <taxon>Canavalia</taxon>
    </lineage>
</organism>
<keyword evidence="2" id="KW-1185">Reference proteome</keyword>
<dbReference type="Proteomes" id="UP001367508">
    <property type="component" value="Unassembled WGS sequence"/>
</dbReference>
<proteinExistence type="predicted"/>
<dbReference type="EMBL" id="JAYMYQ010000011">
    <property type="protein sequence ID" value="KAK7306034.1"/>
    <property type="molecule type" value="Genomic_DNA"/>
</dbReference>
<accession>A0AAN9PPX1</accession>
<protein>
    <submittedName>
        <fullName evidence="1">Uncharacterized protein</fullName>
    </submittedName>
</protein>
<evidence type="ECO:0000313" key="1">
    <source>
        <dbReference type="EMBL" id="KAK7306034.1"/>
    </source>
</evidence>
<sequence>MAPSPSPVARLSTKTLVSPQATTFTIHDHGSLGATLNPHHNHLPWAQSYSNPIGSNHPSSPSLRLHPSVPITATRHPQFPIFLLIRLVLRHGCSEPPLNLSLLFRSLGLCLSFK</sequence>
<gene>
    <name evidence="1" type="ORF">VNO77_43948</name>
</gene>